<dbReference type="RefSeq" id="WP_198691203.1">
    <property type="nucleotide sequence ID" value="NZ_CAWPUD010000066.1"/>
</dbReference>
<comment type="caution">
    <text evidence="1">The sequence shown here is derived from an EMBL/GenBank/DDBJ whole genome shotgun (WGS) entry which is preliminary data.</text>
</comment>
<gene>
    <name evidence="1" type="ORF">H8A87_17490</name>
</gene>
<sequence length="86" mass="9486">MAPIHSTLVSNQNYGDLVNVDFEYKVGKYAAKDFKSDWGISPTSSSGLNQGRLNIVIDLQDDQNKVLELTYLANTVGSKAELHLMP</sequence>
<name>A0ABS0UBV8_9GAMM</name>
<protein>
    <submittedName>
        <fullName evidence="1">Uncharacterized protein</fullName>
    </submittedName>
</protein>
<proteinExistence type="predicted"/>
<dbReference type="EMBL" id="JACOII010000065">
    <property type="protein sequence ID" value="MBI6550433.1"/>
    <property type="molecule type" value="Genomic_DNA"/>
</dbReference>
<accession>A0ABS0UBV8</accession>
<dbReference type="Proteomes" id="UP000696184">
    <property type="component" value="Unassembled WGS sequence"/>
</dbReference>
<reference evidence="1 2" key="1">
    <citation type="submission" date="2020-08" db="EMBL/GenBank/DDBJ databases">
        <title>Description of Xenorhabdus lircayensis sp. nov., the symbiotic bacterium associated with the entomopathogenic nematode Steirnernema unicornum.</title>
        <authorList>
            <person name="Castaneda-Alvarez C."/>
            <person name="Prodan S."/>
            <person name="Zamorano A."/>
            <person name="San-Blas E."/>
            <person name="Aballay E."/>
        </authorList>
    </citation>
    <scope>NUCLEOTIDE SEQUENCE [LARGE SCALE GENOMIC DNA]</scope>
    <source>
        <strain evidence="1 2">VLS</strain>
    </source>
</reference>
<evidence type="ECO:0000313" key="2">
    <source>
        <dbReference type="Proteomes" id="UP000696184"/>
    </source>
</evidence>
<evidence type="ECO:0000313" key="1">
    <source>
        <dbReference type="EMBL" id="MBI6550433.1"/>
    </source>
</evidence>
<organism evidence="1 2">
    <name type="scientific">Xenorhabdus lircayensis</name>
    <dbReference type="NCBI Taxonomy" id="2763499"/>
    <lineage>
        <taxon>Bacteria</taxon>
        <taxon>Pseudomonadati</taxon>
        <taxon>Pseudomonadota</taxon>
        <taxon>Gammaproteobacteria</taxon>
        <taxon>Enterobacterales</taxon>
        <taxon>Morganellaceae</taxon>
        <taxon>Xenorhabdus</taxon>
    </lineage>
</organism>
<keyword evidence="2" id="KW-1185">Reference proteome</keyword>